<dbReference type="Gene3D" id="3.90.960.10">
    <property type="entry name" value="YbaK/aminoacyl-tRNA synthetase-associated domain"/>
    <property type="match status" value="1"/>
</dbReference>
<evidence type="ECO:0000313" key="3">
    <source>
        <dbReference type="Proteomes" id="UP001589896"/>
    </source>
</evidence>
<feature type="domain" description="YbaK/aminoacyl-tRNA synthetase-associated" evidence="1">
    <location>
        <begin position="33"/>
        <end position="147"/>
    </location>
</feature>
<comment type="caution">
    <text evidence="2">The sequence shown here is derived from an EMBL/GenBank/DDBJ whole genome shotgun (WGS) entry which is preliminary data.</text>
</comment>
<name>A0ABV6RWN2_9GAMM</name>
<gene>
    <name evidence="2" type="ORF">ACFFGH_26485</name>
</gene>
<dbReference type="CDD" id="cd04333">
    <property type="entry name" value="ProX_deacylase"/>
    <property type="match status" value="1"/>
</dbReference>
<dbReference type="Pfam" id="PF04073">
    <property type="entry name" value="tRNA_edit"/>
    <property type="match status" value="1"/>
</dbReference>
<sequence>MTNVASDAGVVRFLAAASSLGAGDLDVRVMDDSTHTAAEAAAAVGAPVEAIVKSLVLMADESPLLALVSGPNRVDVEVLSAELGMPVRMAKAREAKDASGYSIGGVPPFGHVVPLPTVLDASLLALEVVWAAAGSARAVFPISPGRLVEVTGARAVRVSA</sequence>
<dbReference type="SUPFAM" id="SSF55826">
    <property type="entry name" value="YbaK/ProRS associated domain"/>
    <property type="match status" value="1"/>
</dbReference>
<proteinExistence type="predicted"/>
<organism evidence="2 3">
    <name type="scientific">Lysobacter korlensis</name>
    <dbReference type="NCBI Taxonomy" id="553636"/>
    <lineage>
        <taxon>Bacteria</taxon>
        <taxon>Pseudomonadati</taxon>
        <taxon>Pseudomonadota</taxon>
        <taxon>Gammaproteobacteria</taxon>
        <taxon>Lysobacterales</taxon>
        <taxon>Lysobacteraceae</taxon>
        <taxon>Lysobacter</taxon>
    </lineage>
</organism>
<reference evidence="2 3" key="1">
    <citation type="submission" date="2024-09" db="EMBL/GenBank/DDBJ databases">
        <authorList>
            <person name="Sun Q."/>
            <person name="Mori K."/>
        </authorList>
    </citation>
    <scope>NUCLEOTIDE SEQUENCE [LARGE SCALE GENOMIC DNA]</scope>
    <source>
        <strain evidence="2 3">KCTC 23076</strain>
    </source>
</reference>
<dbReference type="Proteomes" id="UP001589896">
    <property type="component" value="Unassembled WGS sequence"/>
</dbReference>
<evidence type="ECO:0000313" key="2">
    <source>
        <dbReference type="EMBL" id="MFC0681393.1"/>
    </source>
</evidence>
<dbReference type="EMBL" id="JBHLTG010000008">
    <property type="protein sequence ID" value="MFC0681393.1"/>
    <property type="molecule type" value="Genomic_DNA"/>
</dbReference>
<accession>A0ABV6RWN2</accession>
<dbReference type="PANTHER" id="PTHR30411">
    <property type="entry name" value="CYTOPLASMIC PROTEIN"/>
    <property type="match status" value="1"/>
</dbReference>
<dbReference type="PANTHER" id="PTHR30411:SF1">
    <property type="entry name" value="CYTOPLASMIC PROTEIN"/>
    <property type="match status" value="1"/>
</dbReference>
<dbReference type="InterPro" id="IPR007214">
    <property type="entry name" value="YbaK/aa-tRNA-synth-assoc-dom"/>
</dbReference>
<dbReference type="RefSeq" id="WP_386673983.1">
    <property type="nucleotide sequence ID" value="NZ_JBHLTG010000008.1"/>
</dbReference>
<dbReference type="InterPro" id="IPR036754">
    <property type="entry name" value="YbaK/aa-tRNA-synt-asso_dom_sf"/>
</dbReference>
<protein>
    <submittedName>
        <fullName evidence="2">YbaK/EbsC family protein</fullName>
    </submittedName>
</protein>
<evidence type="ECO:0000259" key="1">
    <source>
        <dbReference type="Pfam" id="PF04073"/>
    </source>
</evidence>
<keyword evidence="3" id="KW-1185">Reference proteome</keyword>